<dbReference type="GO" id="GO:0016020">
    <property type="term" value="C:membrane"/>
    <property type="evidence" value="ECO:0007669"/>
    <property type="project" value="InterPro"/>
</dbReference>
<accession>A0A0A9WPB7</accession>
<evidence type="ECO:0000313" key="2">
    <source>
        <dbReference type="EMBL" id="JAG08348.1"/>
    </source>
</evidence>
<dbReference type="SUPFAM" id="SSF48652">
    <property type="entry name" value="Tetraspanin"/>
    <property type="match status" value="1"/>
</dbReference>
<gene>
    <name evidence="2" type="primary">tspan9</name>
    <name evidence="2" type="ORF">CM83_1841</name>
</gene>
<feature type="transmembrane region" description="Helical" evidence="1">
    <location>
        <begin position="88"/>
        <end position="109"/>
    </location>
</feature>
<feature type="non-terminal residue" evidence="2">
    <location>
        <position position="1"/>
    </location>
</feature>
<keyword evidence="1" id="KW-0472">Membrane</keyword>
<evidence type="ECO:0000256" key="1">
    <source>
        <dbReference type="SAM" id="Phobius"/>
    </source>
</evidence>
<reference evidence="2" key="2">
    <citation type="submission" date="2014-07" db="EMBL/GenBank/DDBJ databases">
        <authorList>
            <person name="Hull J."/>
        </authorList>
    </citation>
    <scope>NUCLEOTIDE SEQUENCE</scope>
</reference>
<keyword evidence="1" id="KW-1133">Transmembrane helix</keyword>
<sequence>AREKFMTYFDKKEVRDELDLIQFKYKCCGIQGENSNLEIFDLNKPGWVPSFCCEEEIVEIRNCTKTDAFKVGCDIQLEHVLDSLCYPLAGLSFGCAVYCIVISGLAGFVKKDE</sequence>
<dbReference type="AlphaFoldDB" id="A0A0A9WPB7"/>
<protein>
    <submittedName>
        <fullName evidence="2">Tetraspanin-9</fullName>
    </submittedName>
</protein>
<proteinExistence type="predicted"/>
<reference evidence="2" key="1">
    <citation type="journal article" date="2014" name="PLoS ONE">
        <title>Transcriptome-Based Identification of ABC Transporters in the Western Tarnished Plant Bug Lygus hesperus.</title>
        <authorList>
            <person name="Hull J.J."/>
            <person name="Chaney K."/>
            <person name="Geib S.M."/>
            <person name="Fabrick J.A."/>
            <person name="Brent C.S."/>
            <person name="Walsh D."/>
            <person name="Lavine L.C."/>
        </authorList>
    </citation>
    <scope>NUCLEOTIDE SEQUENCE</scope>
</reference>
<keyword evidence="1" id="KW-0812">Transmembrane</keyword>
<organism evidence="2">
    <name type="scientific">Lygus hesperus</name>
    <name type="common">Western plant bug</name>
    <dbReference type="NCBI Taxonomy" id="30085"/>
    <lineage>
        <taxon>Eukaryota</taxon>
        <taxon>Metazoa</taxon>
        <taxon>Ecdysozoa</taxon>
        <taxon>Arthropoda</taxon>
        <taxon>Hexapoda</taxon>
        <taxon>Insecta</taxon>
        <taxon>Pterygota</taxon>
        <taxon>Neoptera</taxon>
        <taxon>Paraneoptera</taxon>
        <taxon>Hemiptera</taxon>
        <taxon>Heteroptera</taxon>
        <taxon>Panheteroptera</taxon>
        <taxon>Cimicomorpha</taxon>
        <taxon>Miridae</taxon>
        <taxon>Mirini</taxon>
        <taxon>Lygus</taxon>
    </lineage>
</organism>
<dbReference type="Gene3D" id="1.10.1450.10">
    <property type="entry name" value="Tetraspanin"/>
    <property type="match status" value="1"/>
</dbReference>
<name>A0A0A9WPB7_LYGHE</name>
<dbReference type="InterPro" id="IPR008952">
    <property type="entry name" value="Tetraspanin_EC2_sf"/>
</dbReference>
<dbReference type="EMBL" id="GBHO01035256">
    <property type="protein sequence ID" value="JAG08348.1"/>
    <property type="molecule type" value="Transcribed_RNA"/>
</dbReference>